<evidence type="ECO:0000313" key="1">
    <source>
        <dbReference type="EMBL" id="MCP2258778.1"/>
    </source>
</evidence>
<dbReference type="InterPro" id="IPR032349">
    <property type="entry name" value="DUF4865"/>
</dbReference>
<organism evidence="1 2">
    <name type="scientific">Streptoalloteichus tenebrarius (strain ATCC 17920 / DSM 40477 / JCM 4838 / CBS 697.72 / NBRC 16177 / NCIMB 11028 / NRRL B-12390 / A12253. 1 / ISP 5477)</name>
    <name type="common">Streptomyces tenebrarius</name>
    <dbReference type="NCBI Taxonomy" id="1933"/>
    <lineage>
        <taxon>Bacteria</taxon>
        <taxon>Bacillati</taxon>
        <taxon>Actinomycetota</taxon>
        <taxon>Actinomycetes</taxon>
        <taxon>Pseudonocardiales</taxon>
        <taxon>Pseudonocardiaceae</taxon>
        <taxon>Streptoalloteichus</taxon>
    </lineage>
</organism>
<evidence type="ECO:0008006" key="3">
    <source>
        <dbReference type="Google" id="ProtNLM"/>
    </source>
</evidence>
<accession>A0ABT1HTD6</accession>
<dbReference type="Proteomes" id="UP001205311">
    <property type="component" value="Unassembled WGS sequence"/>
</dbReference>
<dbReference type="RefSeq" id="WP_253669811.1">
    <property type="nucleotide sequence ID" value="NZ_JAMTCP010000011.1"/>
</dbReference>
<proteinExistence type="predicted"/>
<dbReference type="Pfam" id="PF16157">
    <property type="entry name" value="DUF4865"/>
    <property type="match status" value="1"/>
</dbReference>
<dbReference type="EMBL" id="JAMTCP010000011">
    <property type="protein sequence ID" value="MCP2258778.1"/>
    <property type="molecule type" value="Genomic_DNA"/>
</dbReference>
<sequence length="192" mass="21497">MQYEISLPTDYDMGIIRHRVETKGHLLDTFPGLGLKAYLIREAGVAGSTVNRYAPFYLWHSLSGMNHFLWGGGGFHNILGSFGRPSVQNWIGVAVERGPARSVTPTVATRRVESLPAEVDPKDVVTHALDELRQLAQQDGVHTTALAIDPRHWELVRFTLWAEDAPEDEGTRFQVLHLSTPHLDEIPTGPRW</sequence>
<gene>
    <name evidence="1" type="ORF">LX15_002476</name>
</gene>
<keyword evidence="2" id="KW-1185">Reference proteome</keyword>
<reference evidence="1 2" key="1">
    <citation type="submission" date="2022-06" db="EMBL/GenBank/DDBJ databases">
        <title>Genomic Encyclopedia of Archaeal and Bacterial Type Strains, Phase II (KMG-II): from individual species to whole genera.</title>
        <authorList>
            <person name="Goeker M."/>
        </authorList>
    </citation>
    <scope>NUCLEOTIDE SEQUENCE [LARGE SCALE GENOMIC DNA]</scope>
    <source>
        <strain evidence="1 2">DSM 40477</strain>
    </source>
</reference>
<protein>
    <recommendedName>
        <fullName evidence="3">DUF4865 domain-containing protein</fullName>
    </recommendedName>
</protein>
<evidence type="ECO:0000313" key="2">
    <source>
        <dbReference type="Proteomes" id="UP001205311"/>
    </source>
</evidence>
<comment type="caution">
    <text evidence="1">The sequence shown here is derived from an EMBL/GenBank/DDBJ whole genome shotgun (WGS) entry which is preliminary data.</text>
</comment>
<name>A0ABT1HTD6_STRSD</name>